<evidence type="ECO:0000256" key="1">
    <source>
        <dbReference type="ARBA" id="ARBA00023015"/>
    </source>
</evidence>
<gene>
    <name evidence="5" type="ORF">D1B32_00410</name>
</gene>
<accession>A0A417YN48</accession>
<keyword evidence="6" id="KW-1185">Reference proteome</keyword>
<reference evidence="5 6" key="1">
    <citation type="journal article" date="2007" name="Int. J. Syst. Evol. Microbiol.">
        <title>Oceanobacillus profundus sp. nov., isolated from a deep-sea sediment core.</title>
        <authorList>
            <person name="Kim Y.G."/>
            <person name="Choi D.H."/>
            <person name="Hyun S."/>
            <person name="Cho B.C."/>
        </authorList>
    </citation>
    <scope>NUCLEOTIDE SEQUENCE [LARGE SCALE GENOMIC DNA]</scope>
    <source>
        <strain evidence="5 6">DSM 18246</strain>
    </source>
</reference>
<evidence type="ECO:0000313" key="6">
    <source>
        <dbReference type="Proteomes" id="UP000285456"/>
    </source>
</evidence>
<dbReference type="InterPro" id="IPR000843">
    <property type="entry name" value="HTH_LacI"/>
</dbReference>
<dbReference type="PROSITE" id="PS00356">
    <property type="entry name" value="HTH_LACI_1"/>
    <property type="match status" value="1"/>
</dbReference>
<name>A0A417YN48_9BACI</name>
<dbReference type="GO" id="GO:0000976">
    <property type="term" value="F:transcription cis-regulatory region binding"/>
    <property type="evidence" value="ECO:0007669"/>
    <property type="project" value="TreeGrafter"/>
</dbReference>
<dbReference type="RefSeq" id="WP_118888312.1">
    <property type="nucleotide sequence ID" value="NZ_JAMAWL010000006.1"/>
</dbReference>
<dbReference type="SMART" id="SM00354">
    <property type="entry name" value="HTH_LACI"/>
    <property type="match status" value="1"/>
</dbReference>
<keyword evidence="1" id="KW-0805">Transcription regulation</keyword>
<evidence type="ECO:0000313" key="5">
    <source>
        <dbReference type="EMBL" id="RHW35117.1"/>
    </source>
</evidence>
<proteinExistence type="predicted"/>
<dbReference type="Gene3D" id="3.40.50.2300">
    <property type="match status" value="2"/>
</dbReference>
<dbReference type="CDD" id="cd01542">
    <property type="entry name" value="PBP1_TreR-like"/>
    <property type="match status" value="1"/>
</dbReference>
<evidence type="ECO:0000256" key="3">
    <source>
        <dbReference type="ARBA" id="ARBA00023163"/>
    </source>
</evidence>
<dbReference type="InterPro" id="IPR028082">
    <property type="entry name" value="Peripla_BP_I"/>
</dbReference>
<dbReference type="GO" id="GO:0003700">
    <property type="term" value="F:DNA-binding transcription factor activity"/>
    <property type="evidence" value="ECO:0007669"/>
    <property type="project" value="TreeGrafter"/>
</dbReference>
<dbReference type="PANTHER" id="PTHR30146:SF146">
    <property type="entry name" value="HTH-TYPE TRANSCRIPTIONAL REGULATOR TRER"/>
    <property type="match status" value="1"/>
</dbReference>
<dbReference type="SUPFAM" id="SSF47413">
    <property type="entry name" value="lambda repressor-like DNA-binding domains"/>
    <property type="match status" value="1"/>
</dbReference>
<dbReference type="Pfam" id="PF00356">
    <property type="entry name" value="LacI"/>
    <property type="match status" value="1"/>
</dbReference>
<dbReference type="PANTHER" id="PTHR30146">
    <property type="entry name" value="LACI-RELATED TRANSCRIPTIONAL REPRESSOR"/>
    <property type="match status" value="1"/>
</dbReference>
<dbReference type="AlphaFoldDB" id="A0A417YN48"/>
<dbReference type="SUPFAM" id="SSF53822">
    <property type="entry name" value="Periplasmic binding protein-like I"/>
    <property type="match status" value="1"/>
</dbReference>
<dbReference type="InterPro" id="IPR010982">
    <property type="entry name" value="Lambda_DNA-bd_dom_sf"/>
</dbReference>
<dbReference type="Proteomes" id="UP000285456">
    <property type="component" value="Unassembled WGS sequence"/>
</dbReference>
<dbReference type="PRINTS" id="PR00036">
    <property type="entry name" value="HTHLACI"/>
</dbReference>
<dbReference type="CDD" id="cd01392">
    <property type="entry name" value="HTH_LacI"/>
    <property type="match status" value="1"/>
</dbReference>
<dbReference type="EMBL" id="QWEH01000001">
    <property type="protein sequence ID" value="RHW35117.1"/>
    <property type="molecule type" value="Genomic_DNA"/>
</dbReference>
<organism evidence="5 6">
    <name type="scientific">Oceanobacillus profundus</name>
    <dbReference type="NCBI Taxonomy" id="372463"/>
    <lineage>
        <taxon>Bacteria</taxon>
        <taxon>Bacillati</taxon>
        <taxon>Bacillota</taxon>
        <taxon>Bacilli</taxon>
        <taxon>Bacillales</taxon>
        <taxon>Bacillaceae</taxon>
        <taxon>Oceanobacillus</taxon>
    </lineage>
</organism>
<comment type="caution">
    <text evidence="5">The sequence shown here is derived from an EMBL/GenBank/DDBJ whole genome shotgun (WGS) entry which is preliminary data.</text>
</comment>
<dbReference type="OrthoDB" id="3180992at2"/>
<dbReference type="PROSITE" id="PS50932">
    <property type="entry name" value="HTH_LACI_2"/>
    <property type="match status" value="1"/>
</dbReference>
<keyword evidence="2" id="KW-0238">DNA-binding</keyword>
<feature type="domain" description="HTH lacI-type" evidence="4">
    <location>
        <begin position="2"/>
        <end position="56"/>
    </location>
</feature>
<evidence type="ECO:0000256" key="2">
    <source>
        <dbReference type="ARBA" id="ARBA00023125"/>
    </source>
</evidence>
<sequence length="327" mass="36387">MITIKDIAEMANVSRSTVSRVLNDSGYVSEDARKRVESVVKETGYAPSEYAKSLRTKKTKVIGVILPTIQTETPSRIVTGLGRELSKHGYQILLANTDHDKEKELEYLDLLKVRQVDGIVLIATNADAKLMKKIKEINIPIVVIGQEAEDVIHVTYDDYRAVRELTRLFIQKGHEKIAFIGVDESDRAVGYYRKKGFLDEMAAQGLSVEKTWVQKAIFDIASGHEAMGEILKYANKPTATIAVTDRLAIGAMSYLKEQGLEIPTDMAIAGIGASEMSQYMEPPLTTVDYQNEKAGEEGAKQILASIESRPFQEKLVMDYRLIIRGSV</sequence>
<dbReference type="Gene3D" id="1.10.260.40">
    <property type="entry name" value="lambda repressor-like DNA-binding domains"/>
    <property type="match status" value="1"/>
</dbReference>
<keyword evidence="3" id="KW-0804">Transcription</keyword>
<protein>
    <submittedName>
        <fullName evidence="5">LacI family transcriptional regulator</fullName>
    </submittedName>
</protein>
<dbReference type="InterPro" id="IPR001761">
    <property type="entry name" value="Peripla_BP/Lac1_sug-bd_dom"/>
</dbReference>
<evidence type="ECO:0000259" key="4">
    <source>
        <dbReference type="PROSITE" id="PS50932"/>
    </source>
</evidence>
<dbReference type="Pfam" id="PF00532">
    <property type="entry name" value="Peripla_BP_1"/>
    <property type="match status" value="1"/>
</dbReference>